<sequence>MVQHRQSRNDNNNNNNNNNHNNNRNPNRSSSSQQRPNYGNWSNNSFSPNNTRSKPYLGKCQICNTQGHSARRCPQLNSFQSSPQRNTSPFTPWQPRAYMAVLDSGATHHITSDLNSLSLHQPYNGGDDLVIADGSTMPISHIGEGSQYGGSITPRSDV</sequence>
<feature type="compositionally biased region" description="Polar residues" evidence="1">
    <location>
        <begin position="39"/>
        <end position="53"/>
    </location>
</feature>
<gene>
    <name evidence="3" type="primary">LOC109126572</name>
</gene>
<protein>
    <submittedName>
        <fullName evidence="3">Branchpoint-bridging protein-like</fullName>
    </submittedName>
</protein>
<evidence type="ECO:0000313" key="2">
    <source>
        <dbReference type="Proteomes" id="UP000694864"/>
    </source>
</evidence>
<accession>A0ABM1QGB1</accession>
<proteinExistence type="predicted"/>
<feature type="compositionally biased region" description="Low complexity" evidence="1">
    <location>
        <begin position="1"/>
        <end position="37"/>
    </location>
</feature>
<name>A0ABM1QGB1_CAMSA</name>
<keyword evidence="2" id="KW-1185">Reference proteome</keyword>
<dbReference type="InterPro" id="IPR036875">
    <property type="entry name" value="Znf_CCHC_sf"/>
</dbReference>
<dbReference type="Proteomes" id="UP000694864">
    <property type="component" value="Chromosome 9"/>
</dbReference>
<dbReference type="GeneID" id="109126572"/>
<feature type="region of interest" description="Disordered" evidence="1">
    <location>
        <begin position="1"/>
        <end position="55"/>
    </location>
</feature>
<reference evidence="3" key="2">
    <citation type="submission" date="2025-08" db="UniProtKB">
        <authorList>
            <consortium name="RefSeq"/>
        </authorList>
    </citation>
    <scope>IDENTIFICATION</scope>
    <source>
        <tissue evidence="3">Leaf</tissue>
    </source>
</reference>
<organism evidence="2 3">
    <name type="scientific">Camelina sativa</name>
    <name type="common">False flax</name>
    <name type="synonym">Myagrum sativum</name>
    <dbReference type="NCBI Taxonomy" id="90675"/>
    <lineage>
        <taxon>Eukaryota</taxon>
        <taxon>Viridiplantae</taxon>
        <taxon>Streptophyta</taxon>
        <taxon>Embryophyta</taxon>
        <taxon>Tracheophyta</taxon>
        <taxon>Spermatophyta</taxon>
        <taxon>Magnoliopsida</taxon>
        <taxon>eudicotyledons</taxon>
        <taxon>Gunneridae</taxon>
        <taxon>Pentapetalae</taxon>
        <taxon>rosids</taxon>
        <taxon>malvids</taxon>
        <taxon>Brassicales</taxon>
        <taxon>Brassicaceae</taxon>
        <taxon>Camelineae</taxon>
        <taxon>Camelina</taxon>
    </lineage>
</organism>
<dbReference type="SUPFAM" id="SSF57756">
    <property type="entry name" value="Retrovirus zinc finger-like domains"/>
    <property type="match status" value="1"/>
</dbReference>
<reference evidence="2" key="1">
    <citation type="journal article" date="2014" name="Nat. Commun.">
        <title>The emerging biofuel crop Camelina sativa retains a highly undifferentiated hexaploid genome structure.</title>
        <authorList>
            <person name="Kagale S."/>
            <person name="Koh C."/>
            <person name="Nixon J."/>
            <person name="Bollina V."/>
            <person name="Clarke W.E."/>
            <person name="Tuteja R."/>
            <person name="Spillane C."/>
            <person name="Robinson S.J."/>
            <person name="Links M.G."/>
            <person name="Clarke C."/>
            <person name="Higgins E.E."/>
            <person name="Huebert T."/>
            <person name="Sharpe A.G."/>
            <person name="Parkin I.A."/>
        </authorList>
    </citation>
    <scope>NUCLEOTIDE SEQUENCE [LARGE SCALE GENOMIC DNA]</scope>
    <source>
        <strain evidence="2">cv. DH55</strain>
    </source>
</reference>
<dbReference type="RefSeq" id="XP_019085799.1">
    <property type="nucleotide sequence ID" value="XM_019230254.1"/>
</dbReference>
<evidence type="ECO:0000256" key="1">
    <source>
        <dbReference type="SAM" id="MobiDB-lite"/>
    </source>
</evidence>
<evidence type="ECO:0000313" key="3">
    <source>
        <dbReference type="RefSeq" id="XP_019085799.1"/>
    </source>
</evidence>